<dbReference type="SUPFAM" id="SSF48371">
    <property type="entry name" value="ARM repeat"/>
    <property type="match status" value="1"/>
</dbReference>
<protein>
    <recommendedName>
        <fullName evidence="7">Protein required for cell viability</fullName>
    </recommendedName>
</protein>
<evidence type="ECO:0008006" key="7">
    <source>
        <dbReference type="Google" id="ProtNLM"/>
    </source>
</evidence>
<dbReference type="InterPro" id="IPR039600">
    <property type="entry name" value="TANGO6/Rtp1"/>
</dbReference>
<dbReference type="PANTHER" id="PTHR20959">
    <property type="entry name" value="TRANSPORT AND GOLGI ORGANIZATION PROTEIN 6 FAMILY MEMBER"/>
    <property type="match status" value="1"/>
</dbReference>
<evidence type="ECO:0000256" key="2">
    <source>
        <dbReference type="SAM" id="MobiDB-lite"/>
    </source>
</evidence>
<evidence type="ECO:0000259" key="3">
    <source>
        <dbReference type="Pfam" id="PF10304"/>
    </source>
</evidence>
<keyword evidence="6" id="KW-1185">Reference proteome</keyword>
<dbReference type="InterPro" id="IPR019451">
    <property type="entry name" value="Rtp1_C1"/>
</dbReference>
<dbReference type="InterPro" id="IPR019414">
    <property type="entry name" value="Rtp1_C2"/>
</dbReference>
<dbReference type="InterPro" id="IPR016024">
    <property type="entry name" value="ARM-type_fold"/>
</dbReference>
<dbReference type="Proteomes" id="UP000054516">
    <property type="component" value="Unassembled WGS sequence"/>
</dbReference>
<name>A0A1S7UKX4_ROSNE</name>
<dbReference type="OrthoDB" id="39591at2759"/>
<dbReference type="STRING" id="77044.A0A1S7UKX4"/>
<feature type="compositionally biased region" description="Acidic residues" evidence="2">
    <location>
        <begin position="714"/>
        <end position="723"/>
    </location>
</feature>
<gene>
    <name evidence="5" type="ORF">SAMD00023353_0500870</name>
</gene>
<dbReference type="GO" id="GO:0009306">
    <property type="term" value="P:protein secretion"/>
    <property type="evidence" value="ECO:0007669"/>
    <property type="project" value="TreeGrafter"/>
</dbReference>
<accession>A0A1S7UKX4</accession>
<dbReference type="EMBL" id="DF977450">
    <property type="protein sequence ID" value="GAP83695.2"/>
    <property type="molecule type" value="Genomic_DNA"/>
</dbReference>
<comment type="similarity">
    <text evidence="1">Belongs to the Tango6 family.</text>
</comment>
<dbReference type="AlphaFoldDB" id="A0A1S7UKX4"/>
<dbReference type="Pfam" id="PF10304">
    <property type="entry name" value="RTP1_C2"/>
    <property type="match status" value="1"/>
</dbReference>
<evidence type="ECO:0000259" key="4">
    <source>
        <dbReference type="Pfam" id="PF10363"/>
    </source>
</evidence>
<reference evidence="5" key="1">
    <citation type="submission" date="2016-03" db="EMBL/GenBank/DDBJ databases">
        <title>Draft genome sequence of Rosellinia necatrix.</title>
        <authorList>
            <person name="Kanematsu S."/>
        </authorList>
    </citation>
    <scope>NUCLEOTIDE SEQUENCE [LARGE SCALE GENOMIC DNA]</scope>
    <source>
        <strain evidence="5">W97</strain>
    </source>
</reference>
<dbReference type="PANTHER" id="PTHR20959:SF1">
    <property type="entry name" value="TRANSPORT AND GOLGI ORGANIZATION PROTEIN 6 HOMOLOG"/>
    <property type="match status" value="1"/>
</dbReference>
<feature type="domain" description="RNA polymerase II assembly factor Rtp1 C-terminal" evidence="3">
    <location>
        <begin position="856"/>
        <end position="887"/>
    </location>
</feature>
<evidence type="ECO:0000313" key="6">
    <source>
        <dbReference type="Proteomes" id="UP000054516"/>
    </source>
</evidence>
<feature type="domain" description="RNA polymerase II assembly factor Rtp1 C-terminal" evidence="4">
    <location>
        <begin position="551"/>
        <end position="651"/>
    </location>
</feature>
<dbReference type="OMA" id="KRAYGAP"/>
<evidence type="ECO:0000313" key="5">
    <source>
        <dbReference type="EMBL" id="GAP83695.2"/>
    </source>
</evidence>
<proteinExistence type="inferred from homology"/>
<evidence type="ECO:0000256" key="1">
    <source>
        <dbReference type="ARBA" id="ARBA00005724"/>
    </source>
</evidence>
<feature type="region of interest" description="Disordered" evidence="2">
    <location>
        <begin position="671"/>
        <end position="723"/>
    </location>
</feature>
<sequence>METERARGQAETLVSALERDGMKAFQPTADAQSRAEGQKDFGALISKTGTLALMSSLNILIKPGRVPEWLRTHLMDILTLLPQRPDGVRATLEFVFSAHPSSTVRASEAAVPQKQGANITMEALRMASTLLSVPPASVKAEVWFPGIAPQLLSLLDGNDGPDLAKVAAYVIGFGVLGRKQFGAPGTPGWRAFAEPMLASINPSLSSRESPAEPLVFSAGLDEVVDVRGRTVLVRSDALQIALHRLSSLLNSHPNPGLTKRLLGPLLVPLWALSSWVATTPRVQEQYRQPARALLETYLKLAGSADKFQEIINNLLFHGSYDTCKTQWCYELDSDSDIRIRRSDDDNGATLTDLDLEAMHSKILAFTELLKRTASDIELSTLFLRLFETSLSSGMDTKTIQVVASDVHSDPILQLIQASVLQGIMEQLPDRLISNSKQLLELVSNVLNRFGTESANDDAVPATLSLLNLVVTVPNFRRKDVPKSMLASIENSLSRIILARDVDTSQTAYNLSQLLKYRDELEDPTDRPAALTDRQVEDRKTYNLALSYITQADSPPPVRSEGINLLGTLIKSNSPILDIPATLVLLSSLLSDDEEYISLRVIKVFVQLAERHPRSTTREVLDQYVDASERQTTDTRLRFGEALLQLMQRLGQTFAGDIATLVGETLLALAGRRAHRPKTERRQARQEQAAARKLKTKERPGGVSQFPLALGKGEGEEENGDDDVDLDLEEQTPEEKQRDALLARIVSGWESKRGSEDMRIRASALSLFALGLEANIRSFAPPLIDAALALSLDVLTFEAGALEAGILRRSAVTLLLTFVRALGEARERGGGGGFGSGSGSGHGVGLGFGRGFATREEDVVRVLGYVEQTDEDGLVRQHVRDALESLENLRLLQLVPQQQGQDAVPSVVRLAGLDMARPNLPALDGNERRARPRIEEIE</sequence>
<dbReference type="Pfam" id="PF10363">
    <property type="entry name" value="RTP1_C1"/>
    <property type="match status" value="1"/>
</dbReference>
<organism evidence="5">
    <name type="scientific">Rosellinia necatrix</name>
    <name type="common">White root-rot fungus</name>
    <dbReference type="NCBI Taxonomy" id="77044"/>
    <lineage>
        <taxon>Eukaryota</taxon>
        <taxon>Fungi</taxon>
        <taxon>Dikarya</taxon>
        <taxon>Ascomycota</taxon>
        <taxon>Pezizomycotina</taxon>
        <taxon>Sordariomycetes</taxon>
        <taxon>Xylariomycetidae</taxon>
        <taxon>Xylariales</taxon>
        <taxon>Xylariaceae</taxon>
        <taxon>Rosellinia</taxon>
    </lineage>
</organism>